<dbReference type="PATRIC" id="fig|1365257.3.peg.2401"/>
<protein>
    <submittedName>
        <fullName evidence="1">Uncharacterized protein</fullName>
    </submittedName>
</protein>
<dbReference type="EMBL" id="AUXX01000016">
    <property type="protein sequence ID" value="KZN66835.1"/>
    <property type="molecule type" value="Genomic_DNA"/>
</dbReference>
<dbReference type="Proteomes" id="UP000076661">
    <property type="component" value="Unassembled WGS sequence"/>
</dbReference>
<sequence>MTENIESEFKDTSVVYEKEAQRSRIHYAVADSDSLLGTTSDTVHLLLVEFAKLSKAIVAATSLEEVKAAAKPSADMFAPLLDKHLDNQLTFPYQHKEIARVYDEISTRAQGVADIIKP</sequence>
<proteinExistence type="predicted"/>
<gene>
    <name evidence="1" type="ORF">N478_18550</name>
</gene>
<organism evidence="1 2">
    <name type="scientific">Pseudoalteromonas luteoviolacea S4060-1</name>
    <dbReference type="NCBI Taxonomy" id="1365257"/>
    <lineage>
        <taxon>Bacteria</taxon>
        <taxon>Pseudomonadati</taxon>
        <taxon>Pseudomonadota</taxon>
        <taxon>Gammaproteobacteria</taxon>
        <taxon>Alteromonadales</taxon>
        <taxon>Pseudoalteromonadaceae</taxon>
        <taxon>Pseudoalteromonas</taxon>
    </lineage>
</organism>
<accession>A0A162B5H6</accession>
<comment type="caution">
    <text evidence="1">The sequence shown here is derived from an EMBL/GenBank/DDBJ whole genome shotgun (WGS) entry which is preliminary data.</text>
</comment>
<dbReference type="RefSeq" id="WP_063381172.1">
    <property type="nucleotide sequence ID" value="NZ_AUXX01000016.1"/>
</dbReference>
<dbReference type="AlphaFoldDB" id="A0A162B5H6"/>
<name>A0A162B5H6_9GAMM</name>
<evidence type="ECO:0000313" key="2">
    <source>
        <dbReference type="Proteomes" id="UP000076661"/>
    </source>
</evidence>
<reference evidence="1 2" key="1">
    <citation type="submission" date="2013-07" db="EMBL/GenBank/DDBJ databases">
        <title>Comparative Genomic and Metabolomic Analysis of Twelve Strains of Pseudoalteromonas luteoviolacea.</title>
        <authorList>
            <person name="Vynne N.G."/>
            <person name="Mansson M."/>
            <person name="Gram L."/>
        </authorList>
    </citation>
    <scope>NUCLEOTIDE SEQUENCE [LARGE SCALE GENOMIC DNA]</scope>
    <source>
        <strain evidence="1 2">S4060-1</strain>
    </source>
</reference>
<evidence type="ECO:0000313" key="1">
    <source>
        <dbReference type="EMBL" id="KZN66835.1"/>
    </source>
</evidence>